<protein>
    <recommendedName>
        <fullName evidence="5">Outer membrane protein beta-barrel domain-containing protein</fullName>
    </recommendedName>
</protein>
<proteinExistence type="predicted"/>
<name>A0A172TW39_9BACT</name>
<dbReference type="SUPFAM" id="SSF56935">
    <property type="entry name" value="Porins"/>
    <property type="match status" value="1"/>
</dbReference>
<keyword evidence="3" id="KW-0998">Cell outer membrane</keyword>
<dbReference type="AlphaFoldDB" id="A0A172TW39"/>
<dbReference type="Pfam" id="PF14905">
    <property type="entry name" value="OMP_b-brl_3"/>
    <property type="match status" value="1"/>
</dbReference>
<dbReference type="Gene3D" id="2.40.170.20">
    <property type="entry name" value="TonB-dependent receptor, beta-barrel domain"/>
    <property type="match status" value="1"/>
</dbReference>
<organism evidence="6 7">
    <name type="scientific">Flavisolibacter tropicus</name>
    <dbReference type="NCBI Taxonomy" id="1492898"/>
    <lineage>
        <taxon>Bacteria</taxon>
        <taxon>Pseudomonadati</taxon>
        <taxon>Bacteroidota</taxon>
        <taxon>Chitinophagia</taxon>
        <taxon>Chitinophagales</taxon>
        <taxon>Chitinophagaceae</taxon>
        <taxon>Flavisolibacter</taxon>
    </lineage>
</organism>
<sequence>MSAKCLLALIALVLVAAFSAQAQSVLEGRVTDVERKPLTMATVILLKDSVQQAASVTDKDGSYRIGYTFNRGQRYTLTVSLLGFQSFNKSFIYPDTTALTSLQLAEERAVLAGVTVTAKRPLVTQKVDRYIVNVENSFLATGHSGLEVLQKSPGVWVKPDGSLQLRGGQGVSVMINDVVQRMSGEDLAEYLKTIKSEDIARIEIIHNPPAEFEAAGSGGIIHIVLKKGRKDGLNGSVNAQYRSQDGSPYGSGGASLDYKIKQFYLFGGGSLVSERNTSWGSNKILYASNDFLESSIDRRNRNQRQQYRLGFGYDINRAHTLGVQTVGNSNQLLNDFATATYYQSGNAITTGQATSDWVRKPSLFNTTINYAWKIDSLGTQLKIIGDYTNSNREETNQFEARYSDPLQDNQYRNQTPNYNRNYSAQADFSKHVMKQLDITSGVKYSLLKRDNEVFREDWHNSSWVVNPNSNRFRYNERLLMAYATLSVLHKHTTIKAGLRVEGTNSKGYNLTSGDRFERNYVGLFPSVYLMQTLAKNNAVFLNYARRLQRPGFSELNPYRLQVDNYSVMMGNPALKPQYTHKLEAGFNGAKGYSGSVYYSSTVNTIAQLGQSLDNNVMEYQYQNFDKTTEYGVSLNMPVTIVKGWTATNSFSLYNLSYSIADFEQHQTSFTAQTIQNFTLKKIADLYVVADYQSATVRANSQVVYQLYTDVGLTRKVFKKSNGRVRLFVTDPFNLLREKERTSYKGVLVNFYQKRQTRLLGLAFTYSFTSGKTFTKKNLEQSNGEERNRIGN</sequence>
<accession>A0A172TW39</accession>
<dbReference type="RefSeq" id="WP_066405165.1">
    <property type="nucleotide sequence ID" value="NZ_CP011390.1"/>
</dbReference>
<dbReference type="InterPro" id="IPR037066">
    <property type="entry name" value="Plug_dom_sf"/>
</dbReference>
<feature type="signal peptide" evidence="4">
    <location>
        <begin position="1"/>
        <end position="22"/>
    </location>
</feature>
<reference evidence="7" key="1">
    <citation type="submission" date="2015-01" db="EMBL/GenBank/DDBJ databases">
        <title>Flavisolibacter sp./LCS9/ whole genome sequencing.</title>
        <authorList>
            <person name="Kim M.K."/>
            <person name="Srinivasan S."/>
            <person name="Lee J.-J."/>
        </authorList>
    </citation>
    <scope>NUCLEOTIDE SEQUENCE [LARGE SCALE GENOMIC DNA]</scope>
    <source>
        <strain evidence="7">LCS9</strain>
    </source>
</reference>
<evidence type="ECO:0000256" key="1">
    <source>
        <dbReference type="ARBA" id="ARBA00004442"/>
    </source>
</evidence>
<dbReference type="InterPro" id="IPR036942">
    <property type="entry name" value="Beta-barrel_TonB_sf"/>
</dbReference>
<evidence type="ECO:0000256" key="2">
    <source>
        <dbReference type="ARBA" id="ARBA00023136"/>
    </source>
</evidence>
<dbReference type="EMBL" id="CP011390">
    <property type="protein sequence ID" value="ANE51295.1"/>
    <property type="molecule type" value="Genomic_DNA"/>
</dbReference>
<keyword evidence="7" id="KW-1185">Reference proteome</keyword>
<dbReference type="GO" id="GO:0009279">
    <property type="term" value="C:cell outer membrane"/>
    <property type="evidence" value="ECO:0007669"/>
    <property type="project" value="UniProtKB-SubCell"/>
</dbReference>
<dbReference type="InterPro" id="IPR008969">
    <property type="entry name" value="CarboxyPept-like_regulatory"/>
</dbReference>
<feature type="domain" description="Outer membrane protein beta-barrel" evidence="5">
    <location>
        <begin position="372"/>
        <end position="765"/>
    </location>
</feature>
<keyword evidence="4" id="KW-0732">Signal</keyword>
<dbReference type="Proteomes" id="UP000077177">
    <property type="component" value="Chromosome"/>
</dbReference>
<evidence type="ECO:0000259" key="5">
    <source>
        <dbReference type="Pfam" id="PF14905"/>
    </source>
</evidence>
<reference evidence="6 7" key="2">
    <citation type="journal article" date="2016" name="Int. J. Syst. Evol. Microbiol.">
        <title>Flavisolibacter tropicus sp. nov., isolated from tropical soil.</title>
        <authorList>
            <person name="Lee J.J."/>
            <person name="Kang M.S."/>
            <person name="Kim G.S."/>
            <person name="Lee C.S."/>
            <person name="Lim S."/>
            <person name="Lee J."/>
            <person name="Roh S.H."/>
            <person name="Kang H."/>
            <person name="Ha J.M."/>
            <person name="Bae S."/>
            <person name="Jung H.Y."/>
            <person name="Kim M.K."/>
        </authorList>
    </citation>
    <scope>NUCLEOTIDE SEQUENCE [LARGE SCALE GENOMIC DNA]</scope>
    <source>
        <strain evidence="6 7">LCS9</strain>
    </source>
</reference>
<dbReference type="KEGG" id="fla:SY85_13015"/>
<evidence type="ECO:0000256" key="4">
    <source>
        <dbReference type="SAM" id="SignalP"/>
    </source>
</evidence>
<dbReference type="Gene3D" id="2.60.40.1120">
    <property type="entry name" value="Carboxypeptidase-like, regulatory domain"/>
    <property type="match status" value="1"/>
</dbReference>
<evidence type="ECO:0000313" key="7">
    <source>
        <dbReference type="Proteomes" id="UP000077177"/>
    </source>
</evidence>
<dbReference type="Pfam" id="PF13620">
    <property type="entry name" value="CarboxypepD_reg"/>
    <property type="match status" value="1"/>
</dbReference>
<dbReference type="SUPFAM" id="SSF49464">
    <property type="entry name" value="Carboxypeptidase regulatory domain-like"/>
    <property type="match status" value="1"/>
</dbReference>
<dbReference type="InterPro" id="IPR041700">
    <property type="entry name" value="OMP_b-brl_3"/>
</dbReference>
<dbReference type="STRING" id="1492898.SY85_13015"/>
<gene>
    <name evidence="6" type="ORF">SY85_13015</name>
</gene>
<keyword evidence="2" id="KW-0472">Membrane</keyword>
<evidence type="ECO:0000313" key="6">
    <source>
        <dbReference type="EMBL" id="ANE51295.1"/>
    </source>
</evidence>
<comment type="subcellular location">
    <subcellularLocation>
        <location evidence="1">Cell outer membrane</location>
    </subcellularLocation>
</comment>
<evidence type="ECO:0000256" key="3">
    <source>
        <dbReference type="ARBA" id="ARBA00023237"/>
    </source>
</evidence>
<feature type="chain" id="PRO_5008001240" description="Outer membrane protein beta-barrel domain-containing protein" evidence="4">
    <location>
        <begin position="23"/>
        <end position="791"/>
    </location>
</feature>
<dbReference type="Gene3D" id="2.170.130.10">
    <property type="entry name" value="TonB-dependent receptor, plug domain"/>
    <property type="match status" value="1"/>
</dbReference>